<keyword evidence="6" id="KW-1185">Reference proteome</keyword>
<evidence type="ECO:0000256" key="1">
    <source>
        <dbReference type="ARBA" id="ARBA00005964"/>
    </source>
</evidence>
<feature type="signal peptide" evidence="3">
    <location>
        <begin position="1"/>
        <end position="24"/>
    </location>
</feature>
<reference evidence="5 6" key="1">
    <citation type="journal article" date="2020" name="ISME J.">
        <title>Uncovering the hidden diversity of litter-decomposition mechanisms in mushroom-forming fungi.</title>
        <authorList>
            <person name="Floudas D."/>
            <person name="Bentzer J."/>
            <person name="Ahren D."/>
            <person name="Johansson T."/>
            <person name="Persson P."/>
            <person name="Tunlid A."/>
        </authorList>
    </citation>
    <scope>NUCLEOTIDE SEQUENCE [LARGE SCALE GENOMIC DNA]</scope>
    <source>
        <strain evidence="5 6">CBS 146.42</strain>
    </source>
</reference>
<evidence type="ECO:0000259" key="4">
    <source>
        <dbReference type="Pfam" id="PF00135"/>
    </source>
</evidence>
<dbReference type="InterPro" id="IPR029058">
    <property type="entry name" value="AB_hydrolase_fold"/>
</dbReference>
<keyword evidence="3" id="KW-0732">Signal</keyword>
<dbReference type="InterPro" id="IPR050654">
    <property type="entry name" value="AChE-related_enzymes"/>
</dbReference>
<protein>
    <recommendedName>
        <fullName evidence="3">Carboxylic ester hydrolase</fullName>
        <ecNumber evidence="3">3.1.1.-</ecNumber>
    </recommendedName>
</protein>
<dbReference type="PROSITE" id="PS00122">
    <property type="entry name" value="CARBOXYLESTERASE_B_1"/>
    <property type="match status" value="1"/>
</dbReference>
<sequence>MTRLPLITFLIATISFLPFIPANAQTSNGLTVQTQQGPVTGSRTLPTVRRFLGIPYATAGRWEAPSTPPNRSSAFSATQFGDSCTQKLADTNREFLILSGAGDAPVPESDNCLNLNVWAPSVGRKQGTAVLLWIYGGSFQFGTSNFAAYDGTNFVRDHDDITIVTINYRTNIFGQPNAPQLASTSQTQNFGLLDIEAAIRWVHDNIAAFGGDPGRITIFGQSAGSVAVDAYAYSHPSDTIVKGIITQSGTLDLVTSVPLFRIGVDDPDTATWNQIANAVGCGSSATADQLTCMKGVDAHTLEQATIDAEATFAPIVDGKSASQNHVTAPGNFLRVPMLGGSTAQEGDIFVVEEELLTVGVAVPGLTEQVADIVTKLAFTCPASTAATDRAKANVPTWRYQYQGVFPDISQRSDLRAYHASDIPIVFGTYNASMAPAGPTTDEIALSQFMQSAWVAFARDPANGLRNAPFGWPLVNNGGSDVVLLGSKQVPNGAMFVTSGTVDTSCGSIDALVALYNLLGLDISL</sequence>
<dbReference type="Pfam" id="PF00135">
    <property type="entry name" value="COesterase"/>
    <property type="match status" value="2"/>
</dbReference>
<dbReference type="OrthoDB" id="408631at2759"/>
<evidence type="ECO:0000256" key="3">
    <source>
        <dbReference type="RuleBase" id="RU361235"/>
    </source>
</evidence>
<name>A0A8H5G039_9AGAR</name>
<feature type="chain" id="PRO_5034988318" description="Carboxylic ester hydrolase" evidence="3">
    <location>
        <begin position="25"/>
        <end position="524"/>
    </location>
</feature>
<dbReference type="AlphaFoldDB" id="A0A8H5G039"/>
<evidence type="ECO:0000313" key="5">
    <source>
        <dbReference type="EMBL" id="KAF5355167.1"/>
    </source>
</evidence>
<comment type="caution">
    <text evidence="5">The sequence shown here is derived from an EMBL/GenBank/DDBJ whole genome shotgun (WGS) entry which is preliminary data.</text>
</comment>
<dbReference type="InterPro" id="IPR019826">
    <property type="entry name" value="Carboxylesterase_B_AS"/>
</dbReference>
<dbReference type="GO" id="GO:0052689">
    <property type="term" value="F:carboxylic ester hydrolase activity"/>
    <property type="evidence" value="ECO:0007669"/>
    <property type="project" value="TreeGrafter"/>
</dbReference>
<evidence type="ECO:0000256" key="2">
    <source>
        <dbReference type="ARBA" id="ARBA00022801"/>
    </source>
</evidence>
<proteinExistence type="inferred from homology"/>
<keyword evidence="2 3" id="KW-0378">Hydrolase</keyword>
<comment type="similarity">
    <text evidence="1 3">Belongs to the type-B carboxylesterase/lipase family.</text>
</comment>
<accession>A0A8H5G039</accession>
<dbReference type="PANTHER" id="PTHR43918">
    <property type="entry name" value="ACETYLCHOLINESTERASE"/>
    <property type="match status" value="1"/>
</dbReference>
<dbReference type="EC" id="3.1.1.-" evidence="3"/>
<dbReference type="SUPFAM" id="SSF53474">
    <property type="entry name" value="alpha/beta-Hydrolases"/>
    <property type="match status" value="1"/>
</dbReference>
<gene>
    <name evidence="5" type="ORF">D9756_005698</name>
</gene>
<dbReference type="Gene3D" id="3.40.50.1820">
    <property type="entry name" value="alpha/beta hydrolase"/>
    <property type="match status" value="1"/>
</dbReference>
<dbReference type="InterPro" id="IPR002018">
    <property type="entry name" value="CarbesteraseB"/>
</dbReference>
<organism evidence="5 6">
    <name type="scientific">Leucocoprinus leucothites</name>
    <dbReference type="NCBI Taxonomy" id="201217"/>
    <lineage>
        <taxon>Eukaryota</taxon>
        <taxon>Fungi</taxon>
        <taxon>Dikarya</taxon>
        <taxon>Basidiomycota</taxon>
        <taxon>Agaricomycotina</taxon>
        <taxon>Agaricomycetes</taxon>
        <taxon>Agaricomycetidae</taxon>
        <taxon>Agaricales</taxon>
        <taxon>Agaricineae</taxon>
        <taxon>Agaricaceae</taxon>
        <taxon>Leucocoprinus</taxon>
    </lineage>
</organism>
<evidence type="ECO:0000313" key="6">
    <source>
        <dbReference type="Proteomes" id="UP000559027"/>
    </source>
</evidence>
<feature type="domain" description="Carboxylesterase type B" evidence="4">
    <location>
        <begin position="31"/>
        <end position="351"/>
    </location>
</feature>
<dbReference type="Proteomes" id="UP000559027">
    <property type="component" value="Unassembled WGS sequence"/>
</dbReference>
<feature type="domain" description="Carboxylesterase type B" evidence="4">
    <location>
        <begin position="366"/>
        <end position="485"/>
    </location>
</feature>
<dbReference type="PANTHER" id="PTHR43918:SF4">
    <property type="entry name" value="CARBOXYLIC ESTER HYDROLASE"/>
    <property type="match status" value="1"/>
</dbReference>
<dbReference type="EMBL" id="JAACJO010000008">
    <property type="protein sequence ID" value="KAF5355167.1"/>
    <property type="molecule type" value="Genomic_DNA"/>
</dbReference>